<dbReference type="NCBIfam" id="TIGR02532">
    <property type="entry name" value="IV_pilin_GFxxxE"/>
    <property type="match status" value="1"/>
</dbReference>
<keyword evidence="1" id="KW-0472">Membrane</keyword>
<evidence type="ECO:0000256" key="1">
    <source>
        <dbReference type="SAM" id="Phobius"/>
    </source>
</evidence>
<gene>
    <name evidence="2" type="primary">pilV-3</name>
    <name evidence="2" type="ordered locus">Gbem_1538</name>
</gene>
<feature type="transmembrane region" description="Helical" evidence="1">
    <location>
        <begin position="12"/>
        <end position="33"/>
    </location>
</feature>
<dbReference type="Proteomes" id="UP000008825">
    <property type="component" value="Chromosome"/>
</dbReference>
<dbReference type="AlphaFoldDB" id="B5E8H1"/>
<name>B5E8H1_CITBB</name>
<dbReference type="EMBL" id="CP001124">
    <property type="protein sequence ID" value="ACH38556.1"/>
    <property type="molecule type" value="Genomic_DNA"/>
</dbReference>
<dbReference type="PROSITE" id="PS00409">
    <property type="entry name" value="PROKAR_NTER_METHYL"/>
    <property type="match status" value="1"/>
</dbReference>
<dbReference type="KEGG" id="gbm:Gbem_1538"/>
<organism evidence="2 3">
    <name type="scientific">Citrifermentans bemidjiense (strain ATCC BAA-1014 / DSM 16622 / JCM 12645 / Bem)</name>
    <name type="common">Geobacter bemidjiensis</name>
    <dbReference type="NCBI Taxonomy" id="404380"/>
    <lineage>
        <taxon>Bacteria</taxon>
        <taxon>Pseudomonadati</taxon>
        <taxon>Thermodesulfobacteriota</taxon>
        <taxon>Desulfuromonadia</taxon>
        <taxon>Geobacterales</taxon>
        <taxon>Geobacteraceae</taxon>
        <taxon>Citrifermentans</taxon>
    </lineage>
</organism>
<reference evidence="2 3" key="1">
    <citation type="submission" date="2008-07" db="EMBL/GenBank/DDBJ databases">
        <title>Complete sequence of Geobacter bemidjiensis BEM.</title>
        <authorList>
            <consortium name="US DOE Joint Genome Institute"/>
            <person name="Lucas S."/>
            <person name="Copeland A."/>
            <person name="Lapidus A."/>
            <person name="Glavina del Rio T."/>
            <person name="Dalin E."/>
            <person name="Tice H."/>
            <person name="Bruce D."/>
            <person name="Goodwin L."/>
            <person name="Pitluck S."/>
            <person name="Kiss H."/>
            <person name="Brettin T."/>
            <person name="Detter J.C."/>
            <person name="Han C."/>
            <person name="Kuske C.R."/>
            <person name="Schmutz J."/>
            <person name="Larimer F."/>
            <person name="Land M."/>
            <person name="Hauser L."/>
            <person name="Kyrpides N."/>
            <person name="Lykidis A."/>
            <person name="Lovley D."/>
            <person name="Richardson P."/>
        </authorList>
    </citation>
    <scope>NUCLEOTIDE SEQUENCE [LARGE SCALE GENOMIC DNA]</scope>
    <source>
        <strain evidence="3">ATCC BAA-1014 / DSM 16622 / JCM 12645 / Bem</strain>
    </source>
</reference>
<reference evidence="2 3" key="2">
    <citation type="journal article" date="2010" name="BMC Genomics">
        <title>The genome of Geobacter bemidjiensis, exemplar for the subsurface clade of Geobacter species that predominate in Fe(III)-reducing subsurface environments.</title>
        <authorList>
            <person name="Aklujkar M."/>
            <person name="Young N.D."/>
            <person name="Holmes D."/>
            <person name="Chavan M."/>
            <person name="Risso C."/>
            <person name="Kiss H.E."/>
            <person name="Han C.S."/>
            <person name="Land M.L."/>
            <person name="Lovley D.R."/>
        </authorList>
    </citation>
    <scope>NUCLEOTIDE SEQUENCE [LARGE SCALE GENOMIC DNA]</scope>
    <source>
        <strain evidence="3">ATCC BAA-1014 / DSM 16622 / JCM 12645 / Bem</strain>
    </source>
</reference>
<keyword evidence="1" id="KW-1133">Transmembrane helix</keyword>
<evidence type="ECO:0000313" key="3">
    <source>
        <dbReference type="Proteomes" id="UP000008825"/>
    </source>
</evidence>
<dbReference type="eggNOG" id="COG4967">
    <property type="taxonomic scope" value="Bacteria"/>
</dbReference>
<dbReference type="Pfam" id="PF07963">
    <property type="entry name" value="N_methyl"/>
    <property type="match status" value="1"/>
</dbReference>
<keyword evidence="1" id="KW-0812">Transmembrane</keyword>
<evidence type="ECO:0000313" key="2">
    <source>
        <dbReference type="EMBL" id="ACH38556.1"/>
    </source>
</evidence>
<keyword evidence="3" id="KW-1185">Reference proteome</keyword>
<dbReference type="InterPro" id="IPR012902">
    <property type="entry name" value="N_methyl_site"/>
</dbReference>
<dbReference type="RefSeq" id="WP_012529972.1">
    <property type="nucleotide sequence ID" value="NC_011146.1"/>
</dbReference>
<proteinExistence type="predicted"/>
<dbReference type="STRING" id="404380.Gbem_1538"/>
<dbReference type="OrthoDB" id="5398673at2"/>
<accession>B5E8H1</accession>
<dbReference type="HOGENOM" id="CLU_152473_0_0_7"/>
<sequence length="137" mass="14959">MSQHKLLPNNSGFTLVELMVALLIAMVGMFGVLETINVSLQQTSKNELRNEGVKLGEKYMAEFRGTPFDSIVGPYAFVNVTTSVRGAKKTFVVERSAATMAESTPGTASSKQLTVVVKWAYRNMTSQNRVVSVVARP</sequence>
<protein>
    <submittedName>
        <fullName evidence="2">Type IV pilus minor pilin PilV</fullName>
    </submittedName>
</protein>